<accession>X1HWZ5</accession>
<proteinExistence type="predicted"/>
<dbReference type="EMBL" id="BARU01016092">
    <property type="protein sequence ID" value="GAH58354.1"/>
    <property type="molecule type" value="Genomic_DNA"/>
</dbReference>
<dbReference type="AlphaFoldDB" id="X1HWZ5"/>
<evidence type="ECO:0000313" key="1">
    <source>
        <dbReference type="EMBL" id="GAH58354.1"/>
    </source>
</evidence>
<name>X1HWZ5_9ZZZZ</name>
<gene>
    <name evidence="1" type="ORF">S03H2_27128</name>
</gene>
<feature type="non-terminal residue" evidence="1">
    <location>
        <position position="52"/>
    </location>
</feature>
<sequence>MFLFYMFVCLIAFIGMGVMHEQVHVVIYENYGIESRVEYFSHFPDFVTIADE</sequence>
<organism evidence="1">
    <name type="scientific">marine sediment metagenome</name>
    <dbReference type="NCBI Taxonomy" id="412755"/>
    <lineage>
        <taxon>unclassified sequences</taxon>
        <taxon>metagenomes</taxon>
        <taxon>ecological metagenomes</taxon>
    </lineage>
</organism>
<reference evidence="1" key="1">
    <citation type="journal article" date="2014" name="Front. Microbiol.">
        <title>High frequency of phylogenetically diverse reductive dehalogenase-homologous genes in deep subseafloor sedimentary metagenomes.</title>
        <authorList>
            <person name="Kawai M."/>
            <person name="Futagami T."/>
            <person name="Toyoda A."/>
            <person name="Takaki Y."/>
            <person name="Nishi S."/>
            <person name="Hori S."/>
            <person name="Arai W."/>
            <person name="Tsubouchi T."/>
            <person name="Morono Y."/>
            <person name="Uchiyama I."/>
            <person name="Ito T."/>
            <person name="Fujiyama A."/>
            <person name="Inagaki F."/>
            <person name="Takami H."/>
        </authorList>
    </citation>
    <scope>NUCLEOTIDE SEQUENCE</scope>
    <source>
        <strain evidence="1">Expedition CK06-06</strain>
    </source>
</reference>
<comment type="caution">
    <text evidence="1">The sequence shown here is derived from an EMBL/GenBank/DDBJ whole genome shotgun (WGS) entry which is preliminary data.</text>
</comment>
<protein>
    <submittedName>
        <fullName evidence="1">Uncharacterized protein</fullName>
    </submittedName>
</protein>